<evidence type="ECO:0000313" key="1">
    <source>
        <dbReference type="EMBL" id="QDU62165.1"/>
    </source>
</evidence>
<dbReference type="KEGG" id="knv:Pan216_30320"/>
<dbReference type="RefSeq" id="WP_145258720.1">
    <property type="nucleotide sequence ID" value="NZ_CP036279.1"/>
</dbReference>
<dbReference type="EMBL" id="CP036279">
    <property type="protein sequence ID" value="QDU62165.1"/>
    <property type="molecule type" value="Genomic_DNA"/>
</dbReference>
<dbReference type="Proteomes" id="UP000317093">
    <property type="component" value="Chromosome"/>
</dbReference>
<proteinExistence type="predicted"/>
<dbReference type="AlphaFoldDB" id="A0A518B5C6"/>
<protein>
    <submittedName>
        <fullName evidence="1">Uncharacterized protein</fullName>
    </submittedName>
</protein>
<sequence>MTIANPNIKPSNQTALVGVITPQTVTAPDDVTTAWLDMGQFFGALATVFVSVLPASATLDAVIEQAKDDQGTDAEEITTLAITQLTEDSLTGQAMINVRPEDLSFNDGFTHARLKISVAGDDTVVAGLLQAFYPRYGFADHLTSVVEVVGG</sequence>
<keyword evidence="2" id="KW-1185">Reference proteome</keyword>
<name>A0A518B5C6_9BACT</name>
<gene>
    <name evidence="1" type="ORF">Pan216_30320</name>
</gene>
<organism evidence="1 2">
    <name type="scientific">Kolteria novifilia</name>
    <dbReference type="NCBI Taxonomy" id="2527975"/>
    <lineage>
        <taxon>Bacteria</taxon>
        <taxon>Pseudomonadati</taxon>
        <taxon>Planctomycetota</taxon>
        <taxon>Planctomycetia</taxon>
        <taxon>Kolteriales</taxon>
        <taxon>Kolteriaceae</taxon>
        <taxon>Kolteria</taxon>
    </lineage>
</organism>
<accession>A0A518B5C6</accession>
<reference evidence="1 2" key="1">
    <citation type="submission" date="2019-02" db="EMBL/GenBank/DDBJ databases">
        <title>Deep-cultivation of Planctomycetes and their phenomic and genomic characterization uncovers novel biology.</title>
        <authorList>
            <person name="Wiegand S."/>
            <person name="Jogler M."/>
            <person name="Boedeker C."/>
            <person name="Pinto D."/>
            <person name="Vollmers J."/>
            <person name="Rivas-Marin E."/>
            <person name="Kohn T."/>
            <person name="Peeters S.H."/>
            <person name="Heuer A."/>
            <person name="Rast P."/>
            <person name="Oberbeckmann S."/>
            <person name="Bunk B."/>
            <person name="Jeske O."/>
            <person name="Meyerdierks A."/>
            <person name="Storesund J.E."/>
            <person name="Kallscheuer N."/>
            <person name="Luecker S."/>
            <person name="Lage O.M."/>
            <person name="Pohl T."/>
            <person name="Merkel B.J."/>
            <person name="Hornburger P."/>
            <person name="Mueller R.-W."/>
            <person name="Bruemmer F."/>
            <person name="Labrenz M."/>
            <person name="Spormann A.M."/>
            <person name="Op den Camp H."/>
            <person name="Overmann J."/>
            <person name="Amann R."/>
            <person name="Jetten M.S.M."/>
            <person name="Mascher T."/>
            <person name="Medema M.H."/>
            <person name="Devos D.P."/>
            <person name="Kaster A.-K."/>
            <person name="Ovreas L."/>
            <person name="Rohde M."/>
            <person name="Galperin M.Y."/>
            <person name="Jogler C."/>
        </authorList>
    </citation>
    <scope>NUCLEOTIDE SEQUENCE [LARGE SCALE GENOMIC DNA]</scope>
    <source>
        <strain evidence="1 2">Pan216</strain>
    </source>
</reference>
<dbReference type="OrthoDB" id="7565054at2"/>
<evidence type="ECO:0000313" key="2">
    <source>
        <dbReference type="Proteomes" id="UP000317093"/>
    </source>
</evidence>